<name>A0A3A4NXR4_ABYX5</name>
<dbReference type="AlphaFoldDB" id="A0A3A4NXR4"/>
<evidence type="ECO:0000259" key="1">
    <source>
        <dbReference type="Pfam" id="PF01323"/>
    </source>
</evidence>
<evidence type="ECO:0000313" key="2">
    <source>
        <dbReference type="EMBL" id="RJP22896.1"/>
    </source>
</evidence>
<dbReference type="PANTHER" id="PTHR13887:SF41">
    <property type="entry name" value="THIOREDOXIN SUPERFAMILY PROTEIN"/>
    <property type="match status" value="1"/>
</dbReference>
<comment type="caution">
    <text evidence="2">The sequence shown here is derived from an EMBL/GenBank/DDBJ whole genome shotgun (WGS) entry which is preliminary data.</text>
</comment>
<dbReference type="Proteomes" id="UP000265882">
    <property type="component" value="Unassembled WGS sequence"/>
</dbReference>
<evidence type="ECO:0000313" key="3">
    <source>
        <dbReference type="Proteomes" id="UP000265882"/>
    </source>
</evidence>
<dbReference type="GO" id="GO:0016491">
    <property type="term" value="F:oxidoreductase activity"/>
    <property type="evidence" value="ECO:0007669"/>
    <property type="project" value="InterPro"/>
</dbReference>
<proteinExistence type="predicted"/>
<dbReference type="PANTHER" id="PTHR13887">
    <property type="entry name" value="GLUTATHIONE S-TRANSFERASE KAPPA"/>
    <property type="match status" value="1"/>
</dbReference>
<dbReference type="InterPro" id="IPR036249">
    <property type="entry name" value="Thioredoxin-like_sf"/>
</dbReference>
<dbReference type="EMBL" id="QZKU01000053">
    <property type="protein sequence ID" value="RJP22896.1"/>
    <property type="molecule type" value="Genomic_DNA"/>
</dbReference>
<dbReference type="InterPro" id="IPR001853">
    <property type="entry name" value="DSBA-like_thioredoxin_dom"/>
</dbReference>
<reference evidence="2 3" key="1">
    <citation type="journal article" date="2017" name="ISME J.">
        <title>Energy and carbon metabolisms in a deep terrestrial subsurface fluid microbial community.</title>
        <authorList>
            <person name="Momper L."/>
            <person name="Jungbluth S.P."/>
            <person name="Lee M.D."/>
            <person name="Amend J.P."/>
        </authorList>
    </citation>
    <scope>NUCLEOTIDE SEQUENCE [LARGE SCALE GENOMIC DNA]</scope>
    <source>
        <strain evidence="2">SURF_5</strain>
    </source>
</reference>
<feature type="domain" description="DSBA-like thioredoxin" evidence="1">
    <location>
        <begin position="1"/>
        <end position="173"/>
    </location>
</feature>
<protein>
    <submittedName>
        <fullName evidence="2">DsbA family oxidoreductase</fullName>
    </submittedName>
</protein>
<accession>A0A3A4NXR4</accession>
<dbReference type="Gene3D" id="3.40.30.10">
    <property type="entry name" value="Glutaredoxin"/>
    <property type="match status" value="1"/>
</dbReference>
<gene>
    <name evidence="2" type="ORF">C4520_07690</name>
</gene>
<dbReference type="Pfam" id="PF01323">
    <property type="entry name" value="DSBA"/>
    <property type="match status" value="1"/>
</dbReference>
<organism evidence="2 3">
    <name type="scientific">Abyssobacteria bacterium (strain SURF_5)</name>
    <dbReference type="NCBI Taxonomy" id="2093360"/>
    <lineage>
        <taxon>Bacteria</taxon>
        <taxon>Pseudomonadati</taxon>
        <taxon>Candidatus Hydrogenedentota</taxon>
        <taxon>Candidatus Abyssobacteria</taxon>
    </lineage>
</organism>
<dbReference type="SUPFAM" id="SSF52833">
    <property type="entry name" value="Thioredoxin-like"/>
    <property type="match status" value="1"/>
</dbReference>
<dbReference type="CDD" id="cd03024">
    <property type="entry name" value="DsbA_FrnE"/>
    <property type="match status" value="1"/>
</dbReference>
<sequence length="183" mass="20611">MEQLRKNYDIEVRWIAFPLHPDTPEGGLALEELFRGRSFDLEAVKARLKQVADELGLPLADRDKTYNSRLAQELAKWAESKGKGDLFHDAVFRAFFAEGKNIGNIDELVAIAKSAGLPEEEARSILELRTYRQAVDADWLRSRELGITAVPTFVVDHRAVVGAQPYEVLEQLLKKSGVNPRKP</sequence>